<sequence>MDETELRQQVIDACLGMNRLGINQGTSGNVSAAVADGILISPSATPYESLRPADIVHVRADGSWDPAQLPSVEWHFHLGISQARPDIKAIVHTHSMYASICSIRREAIPAVHYMIAAAGGPDIRCSDYHTYGTPELAETAIKALEGRMACLLANHGVIAAGTSVAKALWLAKEVEVLAQQYVFSQLLGGAGPVLLDDAEIERVREKMKGYGIKD</sequence>
<evidence type="ECO:0000313" key="4">
    <source>
        <dbReference type="EMBL" id="MBF2735344.1"/>
    </source>
</evidence>
<protein>
    <submittedName>
        <fullName evidence="4">Class II aldolase/adducin family protein</fullName>
    </submittedName>
</protein>
<keyword evidence="5" id="KW-1185">Reference proteome</keyword>
<evidence type="ECO:0000313" key="5">
    <source>
        <dbReference type="Proteomes" id="UP000604381"/>
    </source>
</evidence>
<evidence type="ECO:0000256" key="1">
    <source>
        <dbReference type="ARBA" id="ARBA00022723"/>
    </source>
</evidence>
<name>A0A930UEY7_9GAMM</name>
<reference evidence="4" key="1">
    <citation type="submission" date="2020-10" db="EMBL/GenBank/DDBJ databases">
        <title>An improved Amphimedon queenslandica hologenome assembly reveals how three proteobacterial symbionts can extend the metabolic phenotypic of their marine sponge host.</title>
        <authorList>
            <person name="Degnan B."/>
            <person name="Degnan S."/>
            <person name="Xiang X."/>
        </authorList>
    </citation>
    <scope>NUCLEOTIDE SEQUENCE</scope>
    <source>
        <strain evidence="4">AqS2</strain>
    </source>
</reference>
<evidence type="ECO:0000256" key="2">
    <source>
        <dbReference type="ARBA" id="ARBA00023239"/>
    </source>
</evidence>
<dbReference type="GO" id="GO:0016832">
    <property type="term" value="F:aldehyde-lyase activity"/>
    <property type="evidence" value="ECO:0007669"/>
    <property type="project" value="TreeGrafter"/>
</dbReference>
<keyword evidence="1" id="KW-0479">Metal-binding</keyword>
<dbReference type="Proteomes" id="UP000604381">
    <property type="component" value="Unassembled WGS sequence"/>
</dbReference>
<evidence type="ECO:0000259" key="3">
    <source>
        <dbReference type="SMART" id="SM01007"/>
    </source>
</evidence>
<dbReference type="Pfam" id="PF00596">
    <property type="entry name" value="Aldolase_II"/>
    <property type="match status" value="1"/>
</dbReference>
<dbReference type="AlphaFoldDB" id="A0A930UEY7"/>
<dbReference type="Gene3D" id="3.40.225.10">
    <property type="entry name" value="Class II aldolase/adducin N-terminal domain"/>
    <property type="match status" value="1"/>
</dbReference>
<dbReference type="PANTHER" id="PTHR22789">
    <property type="entry name" value="FUCULOSE PHOSPHATE ALDOLASE"/>
    <property type="match status" value="1"/>
</dbReference>
<keyword evidence="2" id="KW-0456">Lyase</keyword>
<dbReference type="GO" id="GO:0019323">
    <property type="term" value="P:pentose catabolic process"/>
    <property type="evidence" value="ECO:0007669"/>
    <property type="project" value="TreeGrafter"/>
</dbReference>
<feature type="domain" description="Class II aldolase/adducin N-terminal" evidence="3">
    <location>
        <begin position="8"/>
        <end position="182"/>
    </location>
</feature>
<accession>A0A930UEY7</accession>
<dbReference type="SUPFAM" id="SSF53639">
    <property type="entry name" value="AraD/HMP-PK domain-like"/>
    <property type="match status" value="1"/>
</dbReference>
<dbReference type="SMART" id="SM01007">
    <property type="entry name" value="Aldolase_II"/>
    <property type="match status" value="1"/>
</dbReference>
<dbReference type="InterPro" id="IPR001303">
    <property type="entry name" value="Aldolase_II/adducin_N"/>
</dbReference>
<dbReference type="PANTHER" id="PTHR22789:SF0">
    <property type="entry name" value="3-OXO-TETRONATE 4-PHOSPHATE DECARBOXYLASE-RELATED"/>
    <property type="match status" value="1"/>
</dbReference>
<organism evidence="4 5">
    <name type="scientific">Candidatus Amphirhobacter heronislandensis</name>
    <dbReference type="NCBI Taxonomy" id="1732024"/>
    <lineage>
        <taxon>Bacteria</taxon>
        <taxon>Pseudomonadati</taxon>
        <taxon>Pseudomonadota</taxon>
        <taxon>Gammaproteobacteria</taxon>
        <taxon>Candidatus Tethybacterales</taxon>
        <taxon>Candidatus Tethybacteraceae</taxon>
        <taxon>Candidatus Amphirhobacter</taxon>
    </lineage>
</organism>
<dbReference type="InterPro" id="IPR036409">
    <property type="entry name" value="Aldolase_II/adducin_N_sf"/>
</dbReference>
<proteinExistence type="predicted"/>
<dbReference type="GO" id="GO:0005829">
    <property type="term" value="C:cytosol"/>
    <property type="evidence" value="ECO:0007669"/>
    <property type="project" value="TreeGrafter"/>
</dbReference>
<gene>
    <name evidence="4" type="ORF">ISN26_04570</name>
</gene>
<comment type="caution">
    <text evidence="4">The sequence shown here is derived from an EMBL/GenBank/DDBJ whole genome shotgun (WGS) entry which is preliminary data.</text>
</comment>
<dbReference type="EMBL" id="JADHEI010000033">
    <property type="protein sequence ID" value="MBF2735344.1"/>
    <property type="molecule type" value="Genomic_DNA"/>
</dbReference>
<dbReference type="InterPro" id="IPR050197">
    <property type="entry name" value="Aldolase_class_II_sugar_metab"/>
</dbReference>
<dbReference type="GO" id="GO:0046872">
    <property type="term" value="F:metal ion binding"/>
    <property type="evidence" value="ECO:0007669"/>
    <property type="project" value="UniProtKB-KW"/>
</dbReference>